<dbReference type="Gene3D" id="3.90.470.20">
    <property type="entry name" value="4'-phosphopantetheinyl transferase domain"/>
    <property type="match status" value="1"/>
</dbReference>
<evidence type="ECO:0000256" key="6">
    <source>
        <dbReference type="ARBA" id="ARBA00023098"/>
    </source>
</evidence>
<reference evidence="10 11" key="1">
    <citation type="journal article" date="2021" name="Sci. Rep.">
        <title>The distribution of antibiotic resistance genes in chicken gut microbiota commensals.</title>
        <authorList>
            <person name="Juricova H."/>
            <person name="Matiasovicova J."/>
            <person name="Kubasova T."/>
            <person name="Cejkova D."/>
            <person name="Rychlik I."/>
        </authorList>
    </citation>
    <scope>NUCLEOTIDE SEQUENCE [LARGE SCALE GENOMIC DNA]</scope>
    <source>
        <strain evidence="10 11">An423</strain>
    </source>
</reference>
<feature type="domain" description="4'-phosphopantetheinyl transferase" evidence="9">
    <location>
        <begin position="11"/>
        <end position="104"/>
    </location>
</feature>
<dbReference type="InterPro" id="IPR037143">
    <property type="entry name" value="4-PPantetheinyl_Trfase_dom_sf"/>
</dbReference>
<evidence type="ECO:0000256" key="5">
    <source>
        <dbReference type="ARBA" id="ARBA00022842"/>
    </source>
</evidence>
<evidence type="ECO:0000256" key="3">
    <source>
        <dbReference type="ARBA" id="ARBA00022723"/>
    </source>
</evidence>
<keyword evidence="1 8" id="KW-0444">Lipid biosynthesis</keyword>
<accession>A0ABS2FMS7</accession>
<evidence type="ECO:0000313" key="11">
    <source>
        <dbReference type="Proteomes" id="UP000775500"/>
    </source>
</evidence>
<dbReference type="InterPro" id="IPR004568">
    <property type="entry name" value="Ppantetheine-prot_Trfase_dom"/>
</dbReference>
<comment type="cofactor">
    <cofactor evidence="8">
        <name>Mg(2+)</name>
        <dbReference type="ChEBI" id="CHEBI:18420"/>
    </cofactor>
</comment>
<comment type="function">
    <text evidence="8">Transfers the 4'-phosphopantetheine moiety from coenzyme A to a Ser of acyl-carrier-protein.</text>
</comment>
<keyword evidence="4 8" id="KW-0276">Fatty acid metabolism</keyword>
<keyword evidence="2 8" id="KW-0808">Transferase</keyword>
<dbReference type="SUPFAM" id="SSF56214">
    <property type="entry name" value="4'-phosphopantetheinyl transferase"/>
    <property type="match status" value="1"/>
</dbReference>
<feature type="binding site" evidence="8">
    <location>
        <position position="14"/>
    </location>
    <ligand>
        <name>Mg(2+)</name>
        <dbReference type="ChEBI" id="CHEBI:18420"/>
    </ligand>
</feature>
<keyword evidence="11" id="KW-1185">Reference proteome</keyword>
<keyword evidence="7 8" id="KW-0275">Fatty acid biosynthesis</keyword>
<name>A0ABS2FMS7_9FIRM</name>
<dbReference type="NCBIfam" id="TIGR00556">
    <property type="entry name" value="pantethn_trn"/>
    <property type="match status" value="1"/>
</dbReference>
<dbReference type="EC" id="2.7.8.7" evidence="8"/>
<evidence type="ECO:0000256" key="7">
    <source>
        <dbReference type="ARBA" id="ARBA00023160"/>
    </source>
</evidence>
<evidence type="ECO:0000256" key="2">
    <source>
        <dbReference type="ARBA" id="ARBA00022679"/>
    </source>
</evidence>
<comment type="similarity">
    <text evidence="8">Belongs to the P-Pant transferase superfamily. AcpS family.</text>
</comment>
<dbReference type="Proteomes" id="UP000775500">
    <property type="component" value="Unassembled WGS sequence"/>
</dbReference>
<evidence type="ECO:0000256" key="8">
    <source>
        <dbReference type="HAMAP-Rule" id="MF_00101"/>
    </source>
</evidence>
<proteinExistence type="inferred from homology"/>
<comment type="catalytic activity">
    <reaction evidence="8">
        <text>apo-[ACP] + CoA = holo-[ACP] + adenosine 3',5'-bisphosphate + H(+)</text>
        <dbReference type="Rhea" id="RHEA:12068"/>
        <dbReference type="Rhea" id="RHEA-COMP:9685"/>
        <dbReference type="Rhea" id="RHEA-COMP:9690"/>
        <dbReference type="ChEBI" id="CHEBI:15378"/>
        <dbReference type="ChEBI" id="CHEBI:29999"/>
        <dbReference type="ChEBI" id="CHEBI:57287"/>
        <dbReference type="ChEBI" id="CHEBI:58343"/>
        <dbReference type="ChEBI" id="CHEBI:64479"/>
        <dbReference type="EC" id="2.7.8.7"/>
    </reaction>
</comment>
<keyword evidence="6 8" id="KW-0443">Lipid metabolism</keyword>
<evidence type="ECO:0000259" key="9">
    <source>
        <dbReference type="Pfam" id="PF01648"/>
    </source>
</evidence>
<evidence type="ECO:0000313" key="10">
    <source>
        <dbReference type="EMBL" id="MBM6831247.1"/>
    </source>
</evidence>
<comment type="subcellular location">
    <subcellularLocation>
        <location evidence="8">Cytoplasm</location>
    </subcellularLocation>
</comment>
<dbReference type="Pfam" id="PF01648">
    <property type="entry name" value="ACPS"/>
    <property type="match status" value="1"/>
</dbReference>
<feature type="binding site" evidence="8">
    <location>
        <position position="60"/>
    </location>
    <ligand>
        <name>Mg(2+)</name>
        <dbReference type="ChEBI" id="CHEBI:18420"/>
    </ligand>
</feature>
<keyword evidence="3 8" id="KW-0479">Metal-binding</keyword>
<evidence type="ECO:0000256" key="4">
    <source>
        <dbReference type="ARBA" id="ARBA00022832"/>
    </source>
</evidence>
<protein>
    <recommendedName>
        <fullName evidence="8">Holo-[acyl-carrier-protein] synthase</fullName>
        <shortName evidence="8">Holo-ACP synthase</shortName>
        <ecNumber evidence="8">2.7.8.7</ecNumber>
    </recommendedName>
    <alternativeName>
        <fullName evidence="8">4'-phosphopantetheinyl transferase AcpS</fullName>
    </alternativeName>
</protein>
<dbReference type="InterPro" id="IPR002582">
    <property type="entry name" value="ACPS"/>
</dbReference>
<keyword evidence="8" id="KW-0963">Cytoplasm</keyword>
<organism evidence="10 11">
    <name type="scientific">Faecalicoccus acidiformans</name>
    <dbReference type="NCBI Taxonomy" id="915173"/>
    <lineage>
        <taxon>Bacteria</taxon>
        <taxon>Bacillati</taxon>
        <taxon>Bacillota</taxon>
        <taxon>Erysipelotrichia</taxon>
        <taxon>Erysipelotrichales</taxon>
        <taxon>Erysipelotrichaceae</taxon>
        <taxon>Faecalicoccus</taxon>
    </lineage>
</organism>
<dbReference type="InterPro" id="IPR008278">
    <property type="entry name" value="4-PPantetheinyl_Trfase_dom"/>
</dbReference>
<keyword evidence="5 8" id="KW-0460">Magnesium</keyword>
<comment type="caution">
    <text evidence="10">The sequence shown here is derived from an EMBL/GenBank/DDBJ whole genome shotgun (WGS) entry which is preliminary data.</text>
</comment>
<evidence type="ECO:0000256" key="1">
    <source>
        <dbReference type="ARBA" id="ARBA00022516"/>
    </source>
</evidence>
<gene>
    <name evidence="8" type="primary">acpS</name>
    <name evidence="10" type="ORF">H5982_03875</name>
</gene>
<dbReference type="RefSeq" id="WP_204685338.1">
    <property type="nucleotide sequence ID" value="NZ_JACJLU010000003.1"/>
</dbReference>
<sequence length="112" mass="12696">MCATGSMMPKIGCDIVQIDRLQEKDSLAKRILSKNEYQRYQSFAGHRQVEFLAGRFAAREAIVKALPIPLHYSQIEIDPQKEIHYEGYKIQISISHDGNYAMAVALIQKEAA</sequence>
<dbReference type="HAMAP" id="MF_00101">
    <property type="entry name" value="AcpS"/>
    <property type="match status" value="1"/>
</dbReference>
<dbReference type="EMBL" id="JACJLU010000003">
    <property type="protein sequence ID" value="MBM6831247.1"/>
    <property type="molecule type" value="Genomic_DNA"/>
</dbReference>